<dbReference type="OMA" id="RLYCTIP"/>
<dbReference type="EMBL" id="LUGG01000001">
    <property type="protein sequence ID" value="OBZ79005.1"/>
    <property type="molecule type" value="Genomic_DNA"/>
</dbReference>
<organism evidence="2 3">
    <name type="scientific">Grifola frondosa</name>
    <name type="common">Maitake</name>
    <name type="synonym">Polyporus frondosus</name>
    <dbReference type="NCBI Taxonomy" id="5627"/>
    <lineage>
        <taxon>Eukaryota</taxon>
        <taxon>Fungi</taxon>
        <taxon>Dikarya</taxon>
        <taxon>Basidiomycota</taxon>
        <taxon>Agaricomycotina</taxon>
        <taxon>Agaricomycetes</taxon>
        <taxon>Polyporales</taxon>
        <taxon>Grifolaceae</taxon>
        <taxon>Grifola</taxon>
    </lineage>
</organism>
<evidence type="ECO:0000313" key="3">
    <source>
        <dbReference type="Proteomes" id="UP000092993"/>
    </source>
</evidence>
<accession>A0A1C7MQ56</accession>
<dbReference type="AlphaFoldDB" id="A0A1C7MQ56"/>
<dbReference type="OrthoDB" id="3143640at2759"/>
<comment type="caution">
    <text evidence="2">The sequence shown here is derived from an EMBL/GenBank/DDBJ whole genome shotgun (WGS) entry which is preliminary data.</text>
</comment>
<name>A0A1C7MQ56_GRIFR</name>
<evidence type="ECO:0000313" key="2">
    <source>
        <dbReference type="EMBL" id="OBZ79005.1"/>
    </source>
</evidence>
<proteinExistence type="predicted"/>
<protein>
    <submittedName>
        <fullName evidence="2">Uncharacterized protein</fullName>
    </submittedName>
</protein>
<gene>
    <name evidence="2" type="ORF">A0H81_01121</name>
</gene>
<sequence length="160" mass="17301">MMSVMPQPAHLPLHVSPQDRRRRQSTDVLLNELGNLDEALEPFAELIRQSAPSVRLYCTVPTGCPSSDICADLHDLHDLRSRSLVFVHNLVESLRASGVPASYHLQPSNSPLCLVCALPPGLDPTKIKAAAIAALQDTKLNLKEKALLADLEGGLALVIT</sequence>
<evidence type="ECO:0000256" key="1">
    <source>
        <dbReference type="SAM" id="MobiDB-lite"/>
    </source>
</evidence>
<feature type="region of interest" description="Disordered" evidence="1">
    <location>
        <begin position="1"/>
        <end position="23"/>
    </location>
</feature>
<reference evidence="2 3" key="1">
    <citation type="submission" date="2016-03" db="EMBL/GenBank/DDBJ databases">
        <title>Whole genome sequencing of Grifola frondosa 9006-11.</title>
        <authorList>
            <person name="Min B."/>
            <person name="Park H."/>
            <person name="Kim J.-G."/>
            <person name="Cho H."/>
            <person name="Oh Y.-L."/>
            <person name="Kong W.-S."/>
            <person name="Choi I.-G."/>
        </authorList>
    </citation>
    <scope>NUCLEOTIDE SEQUENCE [LARGE SCALE GENOMIC DNA]</scope>
    <source>
        <strain evidence="2 3">9006-11</strain>
    </source>
</reference>
<keyword evidence="3" id="KW-1185">Reference proteome</keyword>
<dbReference type="Proteomes" id="UP000092993">
    <property type="component" value="Unassembled WGS sequence"/>
</dbReference>